<organism evidence="2">
    <name type="scientific">uncultured Chloroflexia bacterium</name>
    <dbReference type="NCBI Taxonomy" id="1672391"/>
    <lineage>
        <taxon>Bacteria</taxon>
        <taxon>Bacillati</taxon>
        <taxon>Chloroflexota</taxon>
        <taxon>Chloroflexia</taxon>
        <taxon>environmental samples</taxon>
    </lineage>
</organism>
<sequence>MSASAIPQESPDSTPRARTPAKSKARQWQEIIQLKARIGLARSEYYLYGFHQRDKDYAYMLNFLTLNTTRNKLRPALN</sequence>
<accession>A0A6J4IHE7</accession>
<feature type="non-terminal residue" evidence="2">
    <location>
        <position position="78"/>
    </location>
</feature>
<dbReference type="AlphaFoldDB" id="A0A6J4IHE7"/>
<name>A0A6J4IHE7_9CHLR</name>
<gene>
    <name evidence="2" type="ORF">AVDCRST_MAG93-1734</name>
</gene>
<feature type="region of interest" description="Disordered" evidence="1">
    <location>
        <begin position="1"/>
        <end position="24"/>
    </location>
</feature>
<dbReference type="EMBL" id="CADCTR010000586">
    <property type="protein sequence ID" value="CAA9250569.1"/>
    <property type="molecule type" value="Genomic_DNA"/>
</dbReference>
<reference evidence="2" key="1">
    <citation type="submission" date="2020-02" db="EMBL/GenBank/DDBJ databases">
        <authorList>
            <person name="Meier V. D."/>
        </authorList>
    </citation>
    <scope>NUCLEOTIDE SEQUENCE</scope>
    <source>
        <strain evidence="2">AVDCRST_MAG93</strain>
    </source>
</reference>
<evidence type="ECO:0000256" key="1">
    <source>
        <dbReference type="SAM" id="MobiDB-lite"/>
    </source>
</evidence>
<protein>
    <submittedName>
        <fullName evidence="2">Uncharacterized protein</fullName>
    </submittedName>
</protein>
<feature type="compositionally biased region" description="Polar residues" evidence="1">
    <location>
        <begin position="1"/>
        <end position="13"/>
    </location>
</feature>
<evidence type="ECO:0000313" key="2">
    <source>
        <dbReference type="EMBL" id="CAA9250569.1"/>
    </source>
</evidence>
<proteinExistence type="predicted"/>